<dbReference type="InterPro" id="IPR039420">
    <property type="entry name" value="WalR-like"/>
</dbReference>
<dbReference type="InterPro" id="IPR036388">
    <property type="entry name" value="WH-like_DNA-bd_sf"/>
</dbReference>
<dbReference type="EMBL" id="BAAANN010000014">
    <property type="protein sequence ID" value="GAA1963077.1"/>
    <property type="molecule type" value="Genomic_DNA"/>
</dbReference>
<feature type="domain" description="HTH luxR-type" evidence="4">
    <location>
        <begin position="154"/>
        <end position="219"/>
    </location>
</feature>
<dbReference type="Proteomes" id="UP001501116">
    <property type="component" value="Unassembled WGS sequence"/>
</dbReference>
<evidence type="ECO:0000313" key="5">
    <source>
        <dbReference type="EMBL" id="GAA1963077.1"/>
    </source>
</evidence>
<dbReference type="Gene3D" id="1.10.10.10">
    <property type="entry name" value="Winged helix-like DNA-binding domain superfamily/Winged helix DNA-binding domain"/>
    <property type="match status" value="1"/>
</dbReference>
<gene>
    <name evidence="5" type="ORF">GCM10009754_38010</name>
</gene>
<dbReference type="PANTHER" id="PTHR43214">
    <property type="entry name" value="TWO-COMPONENT RESPONSE REGULATOR"/>
    <property type="match status" value="1"/>
</dbReference>
<keyword evidence="3" id="KW-0804">Transcription</keyword>
<dbReference type="Pfam" id="PF00196">
    <property type="entry name" value="GerE"/>
    <property type="match status" value="1"/>
</dbReference>
<evidence type="ECO:0000256" key="3">
    <source>
        <dbReference type="ARBA" id="ARBA00023163"/>
    </source>
</evidence>
<protein>
    <recommendedName>
        <fullName evidence="4">HTH luxR-type domain-containing protein</fullName>
    </recommendedName>
</protein>
<dbReference type="PANTHER" id="PTHR43214:SF24">
    <property type="entry name" value="TRANSCRIPTIONAL REGULATORY PROTEIN NARL-RELATED"/>
    <property type="match status" value="1"/>
</dbReference>
<dbReference type="RefSeq" id="WP_344420052.1">
    <property type="nucleotide sequence ID" value="NZ_BAAANN010000014.1"/>
</dbReference>
<organism evidence="5 6">
    <name type="scientific">Amycolatopsis minnesotensis</name>
    <dbReference type="NCBI Taxonomy" id="337894"/>
    <lineage>
        <taxon>Bacteria</taxon>
        <taxon>Bacillati</taxon>
        <taxon>Actinomycetota</taxon>
        <taxon>Actinomycetes</taxon>
        <taxon>Pseudonocardiales</taxon>
        <taxon>Pseudonocardiaceae</taxon>
        <taxon>Amycolatopsis</taxon>
    </lineage>
</organism>
<keyword evidence="2" id="KW-0238">DNA-binding</keyword>
<evidence type="ECO:0000256" key="1">
    <source>
        <dbReference type="ARBA" id="ARBA00023015"/>
    </source>
</evidence>
<evidence type="ECO:0000259" key="4">
    <source>
        <dbReference type="PROSITE" id="PS50043"/>
    </source>
</evidence>
<proteinExistence type="predicted"/>
<dbReference type="SUPFAM" id="SSF46894">
    <property type="entry name" value="C-terminal effector domain of the bipartite response regulators"/>
    <property type="match status" value="1"/>
</dbReference>
<comment type="caution">
    <text evidence="5">The sequence shown here is derived from an EMBL/GenBank/DDBJ whole genome shotgun (WGS) entry which is preliminary data.</text>
</comment>
<dbReference type="InterPro" id="IPR016032">
    <property type="entry name" value="Sig_transdc_resp-reg_C-effctor"/>
</dbReference>
<evidence type="ECO:0000313" key="6">
    <source>
        <dbReference type="Proteomes" id="UP001501116"/>
    </source>
</evidence>
<dbReference type="SMART" id="SM00421">
    <property type="entry name" value="HTH_LUXR"/>
    <property type="match status" value="1"/>
</dbReference>
<dbReference type="PRINTS" id="PR00038">
    <property type="entry name" value="HTHLUXR"/>
</dbReference>
<evidence type="ECO:0000256" key="2">
    <source>
        <dbReference type="ARBA" id="ARBA00023125"/>
    </source>
</evidence>
<name>A0ABN2R3J1_9PSEU</name>
<keyword evidence="6" id="KW-1185">Reference proteome</keyword>
<keyword evidence="1" id="KW-0805">Transcription regulation</keyword>
<accession>A0ABN2R3J1</accession>
<sequence>MTTTTLDRINHAEAAKPALNANAALAAARSEVLVMSSGTTAVKNPIAAVRGIDRDNLRRGVRYRVLVPDAARVAPVLSAQLAALSVAGAGTRTVPAVPTDALVIDRSVAVLPVGRTELGTPAGVAVFGLASVVTTTVELFERVWATAAPLSGSELPGTADMCAREQELLSLLAAGHTDAAAADRLGVSVRTVRRTVSAIMNRLGARSRFMAGVKAADRGLLT</sequence>
<dbReference type="InterPro" id="IPR000792">
    <property type="entry name" value="Tscrpt_reg_LuxR_C"/>
</dbReference>
<dbReference type="PROSITE" id="PS50043">
    <property type="entry name" value="HTH_LUXR_2"/>
    <property type="match status" value="1"/>
</dbReference>
<reference evidence="5 6" key="1">
    <citation type="journal article" date="2019" name="Int. J. Syst. Evol. Microbiol.">
        <title>The Global Catalogue of Microorganisms (GCM) 10K type strain sequencing project: providing services to taxonomists for standard genome sequencing and annotation.</title>
        <authorList>
            <consortium name="The Broad Institute Genomics Platform"/>
            <consortium name="The Broad Institute Genome Sequencing Center for Infectious Disease"/>
            <person name="Wu L."/>
            <person name="Ma J."/>
        </authorList>
    </citation>
    <scope>NUCLEOTIDE SEQUENCE [LARGE SCALE GENOMIC DNA]</scope>
    <source>
        <strain evidence="5 6">JCM 14545</strain>
    </source>
</reference>